<feature type="binding site" evidence="8">
    <location>
        <position position="318"/>
    </location>
    <ligand>
        <name>Fe cation</name>
        <dbReference type="ChEBI" id="CHEBI:24875"/>
    </ligand>
</feature>
<dbReference type="OrthoDB" id="983542at2759"/>
<reference evidence="12 13" key="1">
    <citation type="submission" date="2011-02" db="EMBL/GenBank/DDBJ databases">
        <title>The Genome Sequence of Sphaeroforma arctica JP610.</title>
        <authorList>
            <consortium name="The Broad Institute Genome Sequencing Platform"/>
            <person name="Russ C."/>
            <person name="Cuomo C."/>
            <person name="Young S.K."/>
            <person name="Zeng Q."/>
            <person name="Gargeya S."/>
            <person name="Alvarado L."/>
            <person name="Berlin A."/>
            <person name="Chapman S.B."/>
            <person name="Chen Z."/>
            <person name="Freedman E."/>
            <person name="Gellesch M."/>
            <person name="Goldberg J."/>
            <person name="Griggs A."/>
            <person name="Gujja S."/>
            <person name="Heilman E."/>
            <person name="Heiman D."/>
            <person name="Howarth C."/>
            <person name="Mehta T."/>
            <person name="Neiman D."/>
            <person name="Pearson M."/>
            <person name="Roberts A."/>
            <person name="Saif S."/>
            <person name="Shea T."/>
            <person name="Shenoy N."/>
            <person name="Sisk P."/>
            <person name="Stolte C."/>
            <person name="Sykes S."/>
            <person name="White J."/>
            <person name="Yandava C."/>
            <person name="Burger G."/>
            <person name="Gray M.W."/>
            <person name="Holland P.W.H."/>
            <person name="King N."/>
            <person name="Lang F.B.F."/>
            <person name="Roger A.J."/>
            <person name="Ruiz-Trillo I."/>
            <person name="Haas B."/>
            <person name="Nusbaum C."/>
            <person name="Birren B."/>
        </authorList>
    </citation>
    <scope>NUCLEOTIDE SEQUENCE [LARGE SCALE GENOMIC DNA]</scope>
    <source>
        <strain evidence="12 13">JP610</strain>
    </source>
</reference>
<evidence type="ECO:0000256" key="2">
    <source>
        <dbReference type="ARBA" id="ARBA00009712"/>
    </source>
</evidence>
<keyword evidence="4 8" id="KW-0479">Metal-binding</keyword>
<dbReference type="EC" id="1.14.16.1" evidence="3"/>
<evidence type="ECO:0000256" key="7">
    <source>
        <dbReference type="ARBA" id="ARBA00023033"/>
    </source>
</evidence>
<dbReference type="SUPFAM" id="SSF55021">
    <property type="entry name" value="ACT-like"/>
    <property type="match status" value="1"/>
</dbReference>
<evidence type="ECO:0000256" key="1">
    <source>
        <dbReference type="ARBA" id="ARBA00001954"/>
    </source>
</evidence>
<dbReference type="InterPro" id="IPR018301">
    <property type="entry name" value="ArAA_hydroxylase_Fe/CU_BS"/>
</dbReference>
<name>A0A0L0G897_9EUKA</name>
<dbReference type="Pfam" id="PF00351">
    <property type="entry name" value="Biopterin_H"/>
    <property type="match status" value="1"/>
</dbReference>
<dbReference type="STRING" id="667725.A0A0L0G897"/>
<keyword evidence="7" id="KW-0503">Monooxygenase</keyword>
<keyword evidence="5" id="KW-0560">Oxidoreductase</keyword>
<dbReference type="Proteomes" id="UP000054560">
    <property type="component" value="Unassembled WGS sequence"/>
</dbReference>
<dbReference type="InterPro" id="IPR036951">
    <property type="entry name" value="ArAA_hydroxylase_sf"/>
</dbReference>
<feature type="domain" description="Biopterin-dependent aromatic amino acid hydroxylase family profile" evidence="10">
    <location>
        <begin position="94"/>
        <end position="440"/>
    </location>
</feature>
<dbReference type="InterPro" id="IPR019774">
    <property type="entry name" value="Aromatic-AA_hydroxylase_C"/>
</dbReference>
<dbReference type="GO" id="GO:0005506">
    <property type="term" value="F:iron ion binding"/>
    <property type="evidence" value="ECO:0007669"/>
    <property type="project" value="InterPro"/>
</dbReference>
<evidence type="ECO:0000256" key="8">
    <source>
        <dbReference type="PIRSR" id="PIRSR000336-1"/>
    </source>
</evidence>
<evidence type="ECO:0000256" key="3">
    <source>
        <dbReference type="ARBA" id="ARBA00011995"/>
    </source>
</evidence>
<dbReference type="GeneID" id="25903226"/>
<dbReference type="EMBL" id="KQ241721">
    <property type="protein sequence ID" value="KNC85096.1"/>
    <property type="molecule type" value="Genomic_DNA"/>
</dbReference>
<gene>
    <name evidence="12" type="ORF">SARC_02722</name>
</gene>
<proteinExistence type="inferred from homology"/>
<comment type="cofactor">
    <cofactor evidence="1 9">
        <name>Fe(2+)</name>
        <dbReference type="ChEBI" id="CHEBI:29033"/>
    </cofactor>
</comment>
<evidence type="ECO:0000256" key="5">
    <source>
        <dbReference type="ARBA" id="ARBA00023002"/>
    </source>
</evidence>
<evidence type="ECO:0000313" key="12">
    <source>
        <dbReference type="EMBL" id="KNC85096.1"/>
    </source>
</evidence>
<dbReference type="RefSeq" id="XP_014158998.1">
    <property type="nucleotide sequence ID" value="XM_014303523.1"/>
</dbReference>
<dbReference type="InterPro" id="IPR002912">
    <property type="entry name" value="ACT_dom"/>
</dbReference>
<dbReference type="PRINTS" id="PR00372">
    <property type="entry name" value="FYWHYDRXLASE"/>
</dbReference>
<evidence type="ECO:0000256" key="9">
    <source>
        <dbReference type="PIRSR" id="PIRSR601273-2"/>
    </source>
</evidence>
<dbReference type="PROSITE" id="PS00367">
    <property type="entry name" value="BH4_AAA_HYDROXYL_1"/>
    <property type="match status" value="1"/>
</dbReference>
<dbReference type="PANTHER" id="PTHR11473">
    <property type="entry name" value="AROMATIC AMINO ACID HYDROXYLASE"/>
    <property type="match status" value="1"/>
</dbReference>
<dbReference type="eggNOG" id="KOG3820">
    <property type="taxonomic scope" value="Eukaryota"/>
</dbReference>
<dbReference type="InterPro" id="IPR019773">
    <property type="entry name" value="Tyrosine_3-monooxygenase-like"/>
</dbReference>
<dbReference type="InterPro" id="IPR001273">
    <property type="entry name" value="ArAA_hydroxylase"/>
</dbReference>
<accession>A0A0L0G897</accession>
<dbReference type="PIRSF" id="PIRSF000336">
    <property type="entry name" value="TH"/>
    <property type="match status" value="1"/>
</dbReference>
<dbReference type="PANTHER" id="PTHR11473:SF24">
    <property type="entry name" value="PHENYLALANINE-4-HYDROXYLASE"/>
    <property type="match status" value="1"/>
</dbReference>
<evidence type="ECO:0000313" key="13">
    <source>
        <dbReference type="Proteomes" id="UP000054560"/>
    </source>
</evidence>
<feature type="binding site" evidence="8">
    <location>
        <position position="278"/>
    </location>
    <ligand>
        <name>Fe cation</name>
        <dbReference type="ChEBI" id="CHEBI:24875"/>
    </ligand>
</feature>
<protein>
    <recommendedName>
        <fullName evidence="3">phenylalanine 4-monooxygenase</fullName>
        <ecNumber evidence="3">1.14.16.1</ecNumber>
    </recommendedName>
</protein>
<evidence type="ECO:0000259" key="11">
    <source>
        <dbReference type="PROSITE" id="PS51671"/>
    </source>
</evidence>
<dbReference type="CDD" id="cd04880">
    <property type="entry name" value="ACT_AAAH-PDT-like"/>
    <property type="match status" value="1"/>
</dbReference>
<dbReference type="Pfam" id="PF01842">
    <property type="entry name" value="ACT"/>
    <property type="match status" value="1"/>
</dbReference>
<dbReference type="InterPro" id="IPR036329">
    <property type="entry name" value="Aro-AA_hydroxylase_C_sf"/>
</dbReference>
<feature type="binding site" evidence="8">
    <location>
        <position position="273"/>
    </location>
    <ligand>
        <name>Fe cation</name>
        <dbReference type="ChEBI" id="CHEBI:24875"/>
    </ligand>
</feature>
<evidence type="ECO:0000259" key="10">
    <source>
        <dbReference type="PROSITE" id="PS51410"/>
    </source>
</evidence>
<sequence length="444" mass="50318">MVEAKDSKVSTGSSYLELNRPKRVSMILSCKEKVGILADVLGFFSKEGLTLAHIESRPSALEKDQFDFFVDVMQSANMENMDSIRAGLENICDTVTIIGNQEAADTPWFPQKISDLDRFATHTLEFGKELKADHPGFSDMEYRKRRCAITENATSYKHGEKIPRVEYTDVEIETWGKVYKRLTDLYPTHACKEHVKALPLLEQYCGYGENNIPQLQDISDFLHSQTGFRLRPVAGLLSSRDFLNGLAFRVFHSTQYVRHHSQPFYTPEPDVAHELLGHVPLFADPDFAAFSQEIGLMSLGVSDADIETLATCYWFTIEFGLCREGDEIRAYGAGLLSSFGELEYCLTDKPKLLDFDPKTTSLTKYPVTEFQPTYFVAESFEDAKKKLKEFGNSLSRSFAVRYNPYTECVEVINSQKQLKTLAYSIHAEMDTLLSAMSRMAEESK</sequence>
<dbReference type="SUPFAM" id="SSF56534">
    <property type="entry name" value="Aromatic aminoacid monoxygenases, catalytic and oligomerization domains"/>
    <property type="match status" value="1"/>
</dbReference>
<comment type="similarity">
    <text evidence="2">Belongs to the biopterin-dependent aromatic amino acid hydroxylase family.</text>
</comment>
<dbReference type="GO" id="GO:0004505">
    <property type="term" value="F:phenylalanine 4-monooxygenase activity"/>
    <property type="evidence" value="ECO:0007669"/>
    <property type="project" value="UniProtKB-EC"/>
</dbReference>
<keyword evidence="6 8" id="KW-0408">Iron</keyword>
<evidence type="ECO:0000256" key="4">
    <source>
        <dbReference type="ARBA" id="ARBA00022723"/>
    </source>
</evidence>
<dbReference type="PROSITE" id="PS51410">
    <property type="entry name" value="BH4_AAA_HYDROXYL_2"/>
    <property type="match status" value="1"/>
</dbReference>
<dbReference type="AlphaFoldDB" id="A0A0L0G897"/>
<dbReference type="Gene3D" id="1.10.800.10">
    <property type="entry name" value="Aromatic amino acid hydroxylase"/>
    <property type="match status" value="1"/>
</dbReference>
<feature type="domain" description="ACT" evidence="11">
    <location>
        <begin position="25"/>
        <end position="100"/>
    </location>
</feature>
<dbReference type="FunFam" id="1.10.800.10:FF:000004">
    <property type="entry name" value="Tyrosine 3-monooxygenase"/>
    <property type="match status" value="1"/>
</dbReference>
<dbReference type="PROSITE" id="PS51671">
    <property type="entry name" value="ACT"/>
    <property type="match status" value="1"/>
</dbReference>
<keyword evidence="13" id="KW-1185">Reference proteome</keyword>
<dbReference type="InterPro" id="IPR045865">
    <property type="entry name" value="ACT-like_dom_sf"/>
</dbReference>
<evidence type="ECO:0000256" key="6">
    <source>
        <dbReference type="ARBA" id="ARBA00023004"/>
    </source>
</evidence>
<organism evidence="12 13">
    <name type="scientific">Sphaeroforma arctica JP610</name>
    <dbReference type="NCBI Taxonomy" id="667725"/>
    <lineage>
        <taxon>Eukaryota</taxon>
        <taxon>Ichthyosporea</taxon>
        <taxon>Ichthyophonida</taxon>
        <taxon>Sphaeroforma</taxon>
    </lineage>
</organism>